<evidence type="ECO:0000256" key="1">
    <source>
        <dbReference type="SAM" id="MobiDB-lite"/>
    </source>
</evidence>
<protein>
    <submittedName>
        <fullName evidence="2">Uncharacterized protein</fullName>
    </submittedName>
</protein>
<keyword evidence="3" id="KW-1185">Reference proteome</keyword>
<dbReference type="STRING" id="1754190.A0A1Y1Z947"/>
<dbReference type="AlphaFoldDB" id="A0A1Y1Z947"/>
<name>A0A1Y1Z947_9FUNG</name>
<proteinExistence type="predicted"/>
<organism evidence="2 3">
    <name type="scientific">Neocallimastix californiae</name>
    <dbReference type="NCBI Taxonomy" id="1754190"/>
    <lineage>
        <taxon>Eukaryota</taxon>
        <taxon>Fungi</taxon>
        <taxon>Fungi incertae sedis</taxon>
        <taxon>Chytridiomycota</taxon>
        <taxon>Chytridiomycota incertae sedis</taxon>
        <taxon>Neocallimastigomycetes</taxon>
        <taxon>Neocallimastigales</taxon>
        <taxon>Neocallimastigaceae</taxon>
        <taxon>Neocallimastix</taxon>
    </lineage>
</organism>
<sequence length="662" mass="74439">MPRVQGSKGFTNSEIRLVLKEILKVLPRSADDWKKVFENCKTEVTNFNYQHPDRPLSFRKQETLRRKYSDMISLSKKKDSNLIGDKEYIRLCHIASSIHTLCVIRSPEKTNSAISEAEIKKKQQEIMLSLQYDNYYNQSNGFGLGNFSLEDESKLNLLQLSQHRQFIQQFQRPLHPKLNDTKILAGKIMEAGSYSSGSGKSSPLISNTLEQTGIETNNEDIALSQYQDELHNKKRGSEAHALSPYQMTKRIKYSNTDESLSTLMQTAINHNNISNASISSEMQFIEGENELGIREQMRYIISIVENIYRKVHNIENQLYKIDVITNHLEILESKIYLLSNNKNYPKNDDKKKKSAVGETLFNSSTSKTLSLAKNAFLNKINGSITPNSVSKLVSSSLDTIGINNLKNPIQLSPKSRGRVQFFEDTFGLKLNLTGKLDPDFNSSATKISDDIILLPETMENIRQFKKDFENYLTPKSLERINEFEAQYAKTNTNVLNNEIFKSVNALGASPDITPSTNLATTQASESANDVNTNESKVNNEKSIDKPSTSTTNETVSMTDKVDEINNSNNNDNLITNAINISTVGIKVEKNEIGNGNHNEDLNKTDINITLDNNSNDFSNSLTASASSITVDNNVEVKKKSIKIEVEEGSVDNELINRINNEA</sequence>
<feature type="region of interest" description="Disordered" evidence="1">
    <location>
        <begin position="514"/>
        <end position="555"/>
    </location>
</feature>
<accession>A0A1Y1Z947</accession>
<dbReference type="EMBL" id="MCOG01000436">
    <property type="protein sequence ID" value="ORY06788.1"/>
    <property type="molecule type" value="Genomic_DNA"/>
</dbReference>
<gene>
    <name evidence="2" type="ORF">LY90DRAFT_519179</name>
</gene>
<evidence type="ECO:0000313" key="2">
    <source>
        <dbReference type="EMBL" id="ORY06788.1"/>
    </source>
</evidence>
<dbReference type="OrthoDB" id="2147808at2759"/>
<feature type="compositionally biased region" description="Polar residues" evidence="1">
    <location>
        <begin position="514"/>
        <end position="536"/>
    </location>
</feature>
<reference evidence="2 3" key="1">
    <citation type="submission" date="2016-08" db="EMBL/GenBank/DDBJ databases">
        <title>A Parts List for Fungal Cellulosomes Revealed by Comparative Genomics.</title>
        <authorList>
            <consortium name="DOE Joint Genome Institute"/>
            <person name="Haitjema C.H."/>
            <person name="Gilmore S.P."/>
            <person name="Henske J.K."/>
            <person name="Solomon K.V."/>
            <person name="De Groot R."/>
            <person name="Kuo A."/>
            <person name="Mondo S.J."/>
            <person name="Salamov A.A."/>
            <person name="Labutti K."/>
            <person name="Zhao Z."/>
            <person name="Chiniquy J."/>
            <person name="Barry K."/>
            <person name="Brewer H.M."/>
            <person name="Purvine S.O."/>
            <person name="Wright A.T."/>
            <person name="Boxma B."/>
            <person name="Van Alen T."/>
            <person name="Hackstein J.H."/>
            <person name="Baker S.E."/>
            <person name="Grigoriev I.V."/>
            <person name="O'Malley M.A."/>
        </authorList>
    </citation>
    <scope>NUCLEOTIDE SEQUENCE [LARGE SCALE GENOMIC DNA]</scope>
    <source>
        <strain evidence="2 3">G1</strain>
    </source>
</reference>
<evidence type="ECO:0000313" key="3">
    <source>
        <dbReference type="Proteomes" id="UP000193920"/>
    </source>
</evidence>
<dbReference type="Proteomes" id="UP000193920">
    <property type="component" value="Unassembled WGS sequence"/>
</dbReference>
<feature type="compositionally biased region" description="Polar residues" evidence="1">
    <location>
        <begin position="545"/>
        <end position="555"/>
    </location>
</feature>
<comment type="caution">
    <text evidence="2">The sequence shown here is derived from an EMBL/GenBank/DDBJ whole genome shotgun (WGS) entry which is preliminary data.</text>
</comment>